<dbReference type="EMBL" id="JASJQH010007592">
    <property type="protein sequence ID" value="KAK9704056.1"/>
    <property type="molecule type" value="Genomic_DNA"/>
</dbReference>
<evidence type="ECO:0000313" key="2">
    <source>
        <dbReference type="Proteomes" id="UP001479436"/>
    </source>
</evidence>
<proteinExistence type="predicted"/>
<gene>
    <name evidence="1" type="ORF">K7432_010419</name>
</gene>
<accession>A0ABR2VVH2</accession>
<sequence>MTTYSPIITTPFKMPSRKPRVTPELPSIWLDEEENILSIEPNIRSRSPRETNGALFKDHMETARRKLRMAISFEDVLQNGFFVNGEYLPTVQFSLTPSVARQ</sequence>
<evidence type="ECO:0000313" key="1">
    <source>
        <dbReference type="EMBL" id="KAK9704056.1"/>
    </source>
</evidence>
<reference evidence="1 2" key="1">
    <citation type="submission" date="2023-04" db="EMBL/GenBank/DDBJ databases">
        <title>Genome of Basidiobolus ranarum AG-B5.</title>
        <authorList>
            <person name="Stajich J.E."/>
            <person name="Carter-House D."/>
            <person name="Gryganskyi A."/>
        </authorList>
    </citation>
    <scope>NUCLEOTIDE SEQUENCE [LARGE SCALE GENOMIC DNA]</scope>
    <source>
        <strain evidence="1 2">AG-B5</strain>
    </source>
</reference>
<organism evidence="1 2">
    <name type="scientific">Basidiobolus ranarum</name>
    <dbReference type="NCBI Taxonomy" id="34480"/>
    <lineage>
        <taxon>Eukaryota</taxon>
        <taxon>Fungi</taxon>
        <taxon>Fungi incertae sedis</taxon>
        <taxon>Zoopagomycota</taxon>
        <taxon>Entomophthoromycotina</taxon>
        <taxon>Basidiobolomycetes</taxon>
        <taxon>Basidiobolales</taxon>
        <taxon>Basidiobolaceae</taxon>
        <taxon>Basidiobolus</taxon>
    </lineage>
</organism>
<name>A0ABR2VVH2_9FUNG</name>
<dbReference type="Proteomes" id="UP001479436">
    <property type="component" value="Unassembled WGS sequence"/>
</dbReference>
<protein>
    <submittedName>
        <fullName evidence="1">Uncharacterized protein</fullName>
    </submittedName>
</protein>
<keyword evidence="2" id="KW-1185">Reference proteome</keyword>
<comment type="caution">
    <text evidence="1">The sequence shown here is derived from an EMBL/GenBank/DDBJ whole genome shotgun (WGS) entry which is preliminary data.</text>
</comment>